<proteinExistence type="predicted"/>
<dbReference type="Proteomes" id="UP001153076">
    <property type="component" value="Unassembled WGS sequence"/>
</dbReference>
<name>A0A9Q1GKV0_9CARY</name>
<comment type="caution">
    <text evidence="2">The sequence shown here is derived from an EMBL/GenBank/DDBJ whole genome shotgun (WGS) entry which is preliminary data.</text>
</comment>
<evidence type="ECO:0000313" key="3">
    <source>
        <dbReference type="Proteomes" id="UP001153076"/>
    </source>
</evidence>
<keyword evidence="3" id="KW-1185">Reference proteome</keyword>
<dbReference type="EMBL" id="JAKOGI010002218">
    <property type="protein sequence ID" value="KAJ8422576.1"/>
    <property type="molecule type" value="Genomic_DNA"/>
</dbReference>
<gene>
    <name evidence="2" type="ORF">Cgig2_027657</name>
</gene>
<accession>A0A9Q1GKV0</accession>
<reference evidence="2" key="1">
    <citation type="submission" date="2022-04" db="EMBL/GenBank/DDBJ databases">
        <title>Carnegiea gigantea Genome sequencing and assembly v2.</title>
        <authorList>
            <person name="Copetti D."/>
            <person name="Sanderson M.J."/>
            <person name="Burquez A."/>
            <person name="Wojciechowski M.F."/>
        </authorList>
    </citation>
    <scope>NUCLEOTIDE SEQUENCE</scope>
    <source>
        <strain evidence="2">SGP5-SGP5p</strain>
        <tissue evidence="2">Aerial part</tissue>
    </source>
</reference>
<protein>
    <submittedName>
        <fullName evidence="2">Uncharacterized protein</fullName>
    </submittedName>
</protein>
<feature type="region of interest" description="Disordered" evidence="1">
    <location>
        <begin position="29"/>
        <end position="58"/>
    </location>
</feature>
<sequence>MESTLKELRRSTFQAWVGCNRGRILEAHRQEADNDQDKEESSGSDGASSPLGHVSSSSAPRLCPGFTLPYADEAACDFDIPEIVQAMFYAMLVNDAVDLSVVRRDMAGDLKSTLNGLRWTTFESWLSVNKHAFLEVQLRRRAHLRGGLKPAND</sequence>
<evidence type="ECO:0000256" key="1">
    <source>
        <dbReference type="SAM" id="MobiDB-lite"/>
    </source>
</evidence>
<organism evidence="2 3">
    <name type="scientific">Carnegiea gigantea</name>
    <dbReference type="NCBI Taxonomy" id="171969"/>
    <lineage>
        <taxon>Eukaryota</taxon>
        <taxon>Viridiplantae</taxon>
        <taxon>Streptophyta</taxon>
        <taxon>Embryophyta</taxon>
        <taxon>Tracheophyta</taxon>
        <taxon>Spermatophyta</taxon>
        <taxon>Magnoliopsida</taxon>
        <taxon>eudicotyledons</taxon>
        <taxon>Gunneridae</taxon>
        <taxon>Pentapetalae</taxon>
        <taxon>Caryophyllales</taxon>
        <taxon>Cactineae</taxon>
        <taxon>Cactaceae</taxon>
        <taxon>Cactoideae</taxon>
        <taxon>Echinocereeae</taxon>
        <taxon>Carnegiea</taxon>
    </lineage>
</organism>
<evidence type="ECO:0000313" key="2">
    <source>
        <dbReference type="EMBL" id="KAJ8422576.1"/>
    </source>
</evidence>
<dbReference type="AlphaFoldDB" id="A0A9Q1GKV0"/>